<dbReference type="InterPro" id="IPR000014">
    <property type="entry name" value="PAS"/>
</dbReference>
<dbReference type="PANTHER" id="PTHR33121:SF70">
    <property type="entry name" value="SIGNALING PROTEIN YKOW"/>
    <property type="match status" value="1"/>
</dbReference>
<keyword evidence="4" id="KW-1185">Reference proteome</keyword>
<dbReference type="SUPFAM" id="SSF55073">
    <property type="entry name" value="Nucleotide cyclase"/>
    <property type="match status" value="1"/>
</dbReference>
<dbReference type="CDD" id="cd01949">
    <property type="entry name" value="GGDEF"/>
    <property type="match status" value="1"/>
</dbReference>
<dbReference type="InterPro" id="IPR000160">
    <property type="entry name" value="GGDEF_dom"/>
</dbReference>
<dbReference type="PROSITE" id="PS50883">
    <property type="entry name" value="EAL"/>
    <property type="match status" value="1"/>
</dbReference>
<organism evidence="3 4">
    <name type="scientific">Lawsonibacter faecis</name>
    <dbReference type="NCBI Taxonomy" id="2763052"/>
    <lineage>
        <taxon>Bacteria</taxon>
        <taxon>Bacillati</taxon>
        <taxon>Bacillota</taxon>
        <taxon>Clostridia</taxon>
        <taxon>Eubacteriales</taxon>
        <taxon>Oscillospiraceae</taxon>
        <taxon>Lawsonibacter</taxon>
    </lineage>
</organism>
<dbReference type="Pfam" id="PF00563">
    <property type="entry name" value="EAL"/>
    <property type="match status" value="1"/>
</dbReference>
<dbReference type="SUPFAM" id="SSF55785">
    <property type="entry name" value="PYP-like sensor domain (PAS domain)"/>
    <property type="match status" value="1"/>
</dbReference>
<dbReference type="InterPro" id="IPR029787">
    <property type="entry name" value="Nucleotide_cyclase"/>
</dbReference>
<dbReference type="PROSITE" id="PS50887">
    <property type="entry name" value="GGDEF"/>
    <property type="match status" value="1"/>
</dbReference>
<dbReference type="AlphaFoldDB" id="A0A8J6M7F8"/>
<dbReference type="Gene3D" id="3.30.70.270">
    <property type="match status" value="1"/>
</dbReference>
<evidence type="ECO:0000259" key="1">
    <source>
        <dbReference type="PROSITE" id="PS50883"/>
    </source>
</evidence>
<dbReference type="SMART" id="SM00052">
    <property type="entry name" value="EAL"/>
    <property type="match status" value="1"/>
</dbReference>
<dbReference type="CDD" id="cd00130">
    <property type="entry name" value="PAS"/>
    <property type="match status" value="1"/>
</dbReference>
<dbReference type="InterPro" id="IPR013655">
    <property type="entry name" value="PAS_fold_3"/>
</dbReference>
<comment type="caution">
    <text evidence="3">The sequence shown here is derived from an EMBL/GenBank/DDBJ whole genome shotgun (WGS) entry which is preliminary data.</text>
</comment>
<feature type="domain" description="EAL" evidence="1">
    <location>
        <begin position="305"/>
        <end position="559"/>
    </location>
</feature>
<dbReference type="SUPFAM" id="SSF141868">
    <property type="entry name" value="EAL domain-like"/>
    <property type="match status" value="1"/>
</dbReference>
<dbReference type="Pfam" id="PF00990">
    <property type="entry name" value="GGDEF"/>
    <property type="match status" value="1"/>
</dbReference>
<evidence type="ECO:0000313" key="3">
    <source>
        <dbReference type="EMBL" id="MBC5736457.1"/>
    </source>
</evidence>
<evidence type="ECO:0000259" key="2">
    <source>
        <dbReference type="PROSITE" id="PS50887"/>
    </source>
</evidence>
<dbReference type="InterPro" id="IPR035919">
    <property type="entry name" value="EAL_sf"/>
</dbReference>
<dbReference type="Gene3D" id="3.20.20.450">
    <property type="entry name" value="EAL domain"/>
    <property type="match status" value="1"/>
</dbReference>
<dbReference type="RefSeq" id="WP_186918731.1">
    <property type="nucleotide sequence ID" value="NZ_JACOPQ010000003.1"/>
</dbReference>
<dbReference type="Gene3D" id="3.30.450.20">
    <property type="entry name" value="PAS domain"/>
    <property type="match status" value="1"/>
</dbReference>
<name>A0A8J6M7F8_9FIRM</name>
<dbReference type="EMBL" id="JACOPQ010000003">
    <property type="protein sequence ID" value="MBC5736457.1"/>
    <property type="molecule type" value="Genomic_DNA"/>
</dbReference>
<protein>
    <submittedName>
        <fullName evidence="3">GGDEF and EAL domain-containing protein</fullName>
    </submittedName>
</protein>
<feature type="domain" description="GGDEF" evidence="2">
    <location>
        <begin position="164"/>
        <end position="296"/>
    </location>
</feature>
<dbReference type="InterPro" id="IPR043128">
    <property type="entry name" value="Rev_trsase/Diguanyl_cyclase"/>
</dbReference>
<gene>
    <name evidence="3" type="ORF">H8S62_05485</name>
</gene>
<dbReference type="Proteomes" id="UP000607645">
    <property type="component" value="Unassembled WGS sequence"/>
</dbReference>
<dbReference type="CDD" id="cd01948">
    <property type="entry name" value="EAL"/>
    <property type="match status" value="1"/>
</dbReference>
<accession>A0A8J6M7F8</accession>
<proteinExistence type="predicted"/>
<dbReference type="InterPro" id="IPR035965">
    <property type="entry name" value="PAS-like_dom_sf"/>
</dbReference>
<reference evidence="3" key="1">
    <citation type="submission" date="2020-08" db="EMBL/GenBank/DDBJ databases">
        <title>Genome public.</title>
        <authorList>
            <person name="Liu C."/>
            <person name="Sun Q."/>
        </authorList>
    </citation>
    <scope>NUCLEOTIDE SEQUENCE</scope>
    <source>
        <strain evidence="3">NSJ-52</strain>
    </source>
</reference>
<dbReference type="SMART" id="SM00267">
    <property type="entry name" value="GGDEF"/>
    <property type="match status" value="1"/>
</dbReference>
<dbReference type="NCBIfam" id="TIGR00254">
    <property type="entry name" value="GGDEF"/>
    <property type="match status" value="1"/>
</dbReference>
<evidence type="ECO:0000313" key="4">
    <source>
        <dbReference type="Proteomes" id="UP000607645"/>
    </source>
</evidence>
<dbReference type="InterPro" id="IPR001633">
    <property type="entry name" value="EAL_dom"/>
</dbReference>
<dbReference type="GO" id="GO:0071111">
    <property type="term" value="F:cyclic-guanylate-specific phosphodiesterase activity"/>
    <property type="evidence" value="ECO:0007669"/>
    <property type="project" value="InterPro"/>
</dbReference>
<sequence>MEKIEEIIASFHIDPSLLYDAIVSSTDDYIYIVDMKKDLALVSENMARDFELPGRLVPGLVPLWGASVHERDRGRYFQSIQEMMDGETDEHNVEYQIRNRKGEYIWVVCRGRLKRDGVGEPIMFAGVVTSLGDKGKVDHTTGLFTQRECEKRVTRLAEQHGGRAPGGLLLLGLDDFTRVNDLNDHIFGDTVLRQFAQSVQGHLPDGAEVFRFDGDEFAILWDRAEERDLLELYRKLHFYSNRRHEVDGVSYYCTVSGGIAMLGRDGDNYLDLIKYAASALEASKRRGKNICTVFSPGLIEARLRSMEIANQLQMSVAGGMERFRMVYQPLSQAGDLSVHGAEALLRWSCPLGEISPGEFIPVLESTSLIQSVGRWVLEQAVRTCRAWTAFCPDFVMNINISYLQMLEKDFVPQVRELLRRYALEPRHIVLELTESYFVTDMEMLKDTFRALREMGVRLAMDDFGTGYSSLGLLAASPADEVKIDRAFISAIHDNSFNRSFIGAVVQLCHSVGISVCVEGVERYEELKTVRTLQADSIQGFYLARPMPEEAFRARYWEGAGEKN</sequence>
<dbReference type="PANTHER" id="PTHR33121">
    <property type="entry name" value="CYCLIC DI-GMP PHOSPHODIESTERASE PDEF"/>
    <property type="match status" value="1"/>
</dbReference>
<dbReference type="InterPro" id="IPR050706">
    <property type="entry name" value="Cyclic-di-GMP_PDE-like"/>
</dbReference>
<dbReference type="Pfam" id="PF08447">
    <property type="entry name" value="PAS_3"/>
    <property type="match status" value="1"/>
</dbReference>